<feature type="compositionally biased region" description="Polar residues" evidence="1">
    <location>
        <begin position="258"/>
        <end position="284"/>
    </location>
</feature>
<dbReference type="EMBL" id="CP119949">
    <property type="protein sequence ID" value="WFD01172.1"/>
    <property type="molecule type" value="Genomic_DNA"/>
</dbReference>
<evidence type="ECO:0000313" key="3">
    <source>
        <dbReference type="Proteomes" id="UP001219567"/>
    </source>
</evidence>
<evidence type="ECO:0000256" key="1">
    <source>
        <dbReference type="SAM" id="MobiDB-lite"/>
    </source>
</evidence>
<keyword evidence="3" id="KW-1185">Reference proteome</keyword>
<feature type="region of interest" description="Disordered" evidence="1">
    <location>
        <begin position="217"/>
        <end position="310"/>
    </location>
</feature>
<dbReference type="Proteomes" id="UP001219567">
    <property type="component" value="Chromosome 7"/>
</dbReference>
<dbReference type="AlphaFoldDB" id="A0AAJ6CKX2"/>
<organism evidence="2 3">
    <name type="scientific">Malassezia yamatoensis</name>
    <dbReference type="NCBI Taxonomy" id="253288"/>
    <lineage>
        <taxon>Eukaryota</taxon>
        <taxon>Fungi</taxon>
        <taxon>Dikarya</taxon>
        <taxon>Basidiomycota</taxon>
        <taxon>Ustilaginomycotina</taxon>
        <taxon>Malasseziomycetes</taxon>
        <taxon>Malasseziales</taxon>
        <taxon>Malasseziaceae</taxon>
        <taxon>Malassezia</taxon>
    </lineage>
</organism>
<name>A0AAJ6CKX2_9BASI</name>
<proteinExistence type="predicted"/>
<feature type="compositionally biased region" description="Polar residues" evidence="1">
    <location>
        <begin position="113"/>
        <end position="126"/>
    </location>
</feature>
<accession>A0AAJ6CKX2</accession>
<feature type="region of interest" description="Disordered" evidence="1">
    <location>
        <begin position="113"/>
        <end position="176"/>
    </location>
</feature>
<gene>
    <name evidence="2" type="ORF">MYAM1_003933</name>
</gene>
<feature type="compositionally biased region" description="Basic and acidic residues" evidence="1">
    <location>
        <begin position="364"/>
        <end position="385"/>
    </location>
</feature>
<protein>
    <submittedName>
        <fullName evidence="2">Uncharacterized protein</fullName>
    </submittedName>
</protein>
<evidence type="ECO:0000313" key="2">
    <source>
        <dbReference type="EMBL" id="WFD01172.1"/>
    </source>
</evidence>
<feature type="region of interest" description="Disordered" evidence="1">
    <location>
        <begin position="329"/>
        <end position="385"/>
    </location>
</feature>
<sequence length="471" mass="52165">MRGRGRGAAGASRWKGVDVLNILERSKDAGVEKVVRGGVARWSEESESSLVNEDDTLYVWSDPDLLPNGAVMISARKATFDERHEHQRRRPECPYFHCIQADALDSLDHSLSTRRTSMHTQQASSESESDTDYQDTSQAKRTRTEPKSRRTRQRSTKDDPKPKQSAPVHAVDAEHQSAPVHAVNAEQQSELYDVEAPPHQHSPASQRRSLIDAENSGSISAEKNGSEDPLHGEDDAKQLSAAFSNVTKSMDETGLHHGSQSVQNLSDTSLSQHSPSSAAENQASSDDHDGDLVSSLARRPSSLEHEKGNSAEILNDSLSKRMSDAVVPSSFDTDAKLPADTQHGSYTGKRAGRAAKGKAPVSGRDSDADHRAESHSDDSDQELEHMPELRVVAPSMPSIEDYLPMPFPHKRSHRNAPPAPDPNRVTVVDWIGEQQSFLLDTMRERVDERLTLIRKRNAEERQRLEKKLRSQ</sequence>
<reference evidence="2 3" key="1">
    <citation type="submission" date="2023-03" db="EMBL/GenBank/DDBJ databases">
        <title>Mating type loci evolution in Malassezia.</title>
        <authorList>
            <person name="Coelho M.A."/>
        </authorList>
    </citation>
    <scope>NUCLEOTIDE SEQUENCE [LARGE SCALE GENOMIC DNA]</scope>
    <source>
        <strain evidence="2 3">CBS 9725</strain>
    </source>
</reference>
<feature type="compositionally biased region" description="Basic and acidic residues" evidence="1">
    <location>
        <begin position="224"/>
        <end position="237"/>
    </location>
</feature>